<dbReference type="Proteomes" id="UP001501821">
    <property type="component" value="Unassembled WGS sequence"/>
</dbReference>
<name>A0ABP7I7W4_9ACTN</name>
<feature type="transmembrane region" description="Helical" evidence="1">
    <location>
        <begin position="255"/>
        <end position="274"/>
    </location>
</feature>
<feature type="transmembrane region" description="Helical" evidence="1">
    <location>
        <begin position="30"/>
        <end position="49"/>
    </location>
</feature>
<comment type="caution">
    <text evidence="2">The sequence shown here is derived from an EMBL/GenBank/DDBJ whole genome shotgun (WGS) entry which is preliminary data.</text>
</comment>
<evidence type="ECO:0000313" key="3">
    <source>
        <dbReference type="Proteomes" id="UP001501821"/>
    </source>
</evidence>
<keyword evidence="1" id="KW-0472">Membrane</keyword>
<feature type="transmembrane region" description="Helical" evidence="1">
    <location>
        <begin position="106"/>
        <end position="123"/>
    </location>
</feature>
<feature type="transmembrane region" description="Helical" evidence="1">
    <location>
        <begin position="84"/>
        <end position="100"/>
    </location>
</feature>
<gene>
    <name evidence="2" type="ORF">GCM10022242_12810</name>
</gene>
<feature type="transmembrane region" description="Helical" evidence="1">
    <location>
        <begin position="55"/>
        <end position="72"/>
    </location>
</feature>
<keyword evidence="1" id="KW-1133">Transmembrane helix</keyword>
<feature type="transmembrane region" description="Helical" evidence="1">
    <location>
        <begin position="167"/>
        <end position="188"/>
    </location>
</feature>
<keyword evidence="1" id="KW-0812">Transmembrane</keyword>
<sequence>MLGIMSATDRDRRPAVTRGRRQLLPHQHGAWAFLVLPLLLGLCVAGWSVLLVPLAFAWIASYPFSWAVAASVSMPRPERYRDAVVLWGVVSAAAGLVVLLQRPWLVWVLLVYGAAFAVNLDFARRRSERAIANDLLLVAECSLVVPVAAGVLAGGDGWEPPWSAMSGSAVLVWTVVCVLTLVGSTLHVKSLIRERRDPRYTRASQAFAVASVPVAAALALVGGVPWWAVTVPLALLAGRALWLHDPTMRPGRLGMIELVCFVAVVAGGAAARLAG</sequence>
<dbReference type="Pfam" id="PF14256">
    <property type="entry name" value="YwiC"/>
    <property type="match status" value="1"/>
</dbReference>
<evidence type="ECO:0000256" key="1">
    <source>
        <dbReference type="SAM" id="Phobius"/>
    </source>
</evidence>
<organism evidence="2 3">
    <name type="scientific">Nocardioides panacisoli</name>
    <dbReference type="NCBI Taxonomy" id="627624"/>
    <lineage>
        <taxon>Bacteria</taxon>
        <taxon>Bacillati</taxon>
        <taxon>Actinomycetota</taxon>
        <taxon>Actinomycetes</taxon>
        <taxon>Propionibacteriales</taxon>
        <taxon>Nocardioidaceae</taxon>
        <taxon>Nocardioides</taxon>
    </lineage>
</organism>
<accession>A0ABP7I7W4</accession>
<dbReference type="InterPro" id="IPR025576">
    <property type="entry name" value="YwiC"/>
</dbReference>
<keyword evidence="3" id="KW-1185">Reference proteome</keyword>
<protein>
    <submittedName>
        <fullName evidence="2">YwiC-like family protein</fullName>
    </submittedName>
</protein>
<proteinExistence type="predicted"/>
<evidence type="ECO:0000313" key="2">
    <source>
        <dbReference type="EMBL" id="GAA3811754.1"/>
    </source>
</evidence>
<dbReference type="EMBL" id="BAABAH010000003">
    <property type="protein sequence ID" value="GAA3811754.1"/>
    <property type="molecule type" value="Genomic_DNA"/>
</dbReference>
<reference evidence="3" key="1">
    <citation type="journal article" date="2019" name="Int. J. Syst. Evol. Microbiol.">
        <title>The Global Catalogue of Microorganisms (GCM) 10K type strain sequencing project: providing services to taxonomists for standard genome sequencing and annotation.</title>
        <authorList>
            <consortium name="The Broad Institute Genomics Platform"/>
            <consortium name="The Broad Institute Genome Sequencing Center for Infectious Disease"/>
            <person name="Wu L."/>
            <person name="Ma J."/>
        </authorList>
    </citation>
    <scope>NUCLEOTIDE SEQUENCE [LARGE SCALE GENOMIC DNA]</scope>
    <source>
        <strain evidence="3">JCM 16953</strain>
    </source>
</reference>
<feature type="transmembrane region" description="Helical" evidence="1">
    <location>
        <begin position="135"/>
        <end position="155"/>
    </location>
</feature>
<feature type="transmembrane region" description="Helical" evidence="1">
    <location>
        <begin position="200"/>
        <end position="220"/>
    </location>
</feature>